<keyword evidence="2" id="KW-1185">Reference proteome</keyword>
<dbReference type="SUPFAM" id="SSF54637">
    <property type="entry name" value="Thioesterase/thiol ester dehydrase-isomerase"/>
    <property type="match status" value="1"/>
</dbReference>
<accession>A0A1H3D082</accession>
<organism evidence="1 2">
    <name type="scientific">Salimicrobium album</name>
    <dbReference type="NCBI Taxonomy" id="50717"/>
    <lineage>
        <taxon>Bacteria</taxon>
        <taxon>Bacillati</taxon>
        <taxon>Bacillota</taxon>
        <taxon>Bacilli</taxon>
        <taxon>Bacillales</taxon>
        <taxon>Bacillaceae</taxon>
        <taxon>Salimicrobium</taxon>
    </lineage>
</organism>
<dbReference type="PANTHER" id="PTHR43664">
    <property type="entry name" value="MONOAMINE OXIDASE-RELATED"/>
    <property type="match status" value="1"/>
</dbReference>
<dbReference type="EMBL" id="FNOS01000002">
    <property type="protein sequence ID" value="SDX59700.1"/>
    <property type="molecule type" value="Genomic_DNA"/>
</dbReference>
<reference evidence="1 2" key="1">
    <citation type="submission" date="2016-10" db="EMBL/GenBank/DDBJ databases">
        <authorList>
            <person name="Varghese N."/>
            <person name="Submissions S."/>
        </authorList>
    </citation>
    <scope>NUCLEOTIDE SEQUENCE [LARGE SCALE GENOMIC DNA]</scope>
    <source>
        <strain evidence="1 2">DSM 20748</strain>
    </source>
</reference>
<dbReference type="PANTHER" id="PTHR43664:SF1">
    <property type="entry name" value="BETA-METHYLMALYL-COA DEHYDRATASE"/>
    <property type="match status" value="1"/>
</dbReference>
<name>A0A1H3D082_9BACI</name>
<sequence length="158" mass="17971">MLDKKRKLGKKIDELKVGEVYEKVCEVNDKDLLIYMGLTDDANPLYLQHDYASQTPFQRPVVPPVMLQGMISQAVSMHLPGPGSHLTYQEITYPKHVHHYETVTFTYKIEKILDEEHLIYISVQGEDSSGDVVVHGTLHVVPPYEPGSLNSISLENFY</sequence>
<evidence type="ECO:0000313" key="1">
    <source>
        <dbReference type="EMBL" id="SDX59700.1"/>
    </source>
</evidence>
<dbReference type="Gene3D" id="3.10.129.10">
    <property type="entry name" value="Hotdog Thioesterase"/>
    <property type="match status" value="1"/>
</dbReference>
<gene>
    <name evidence="1" type="ORF">SAMN04488081_0779</name>
</gene>
<dbReference type="InterPro" id="IPR052342">
    <property type="entry name" value="MCH/BMMD"/>
</dbReference>
<protein>
    <submittedName>
        <fullName evidence="1">N-terminal half of MaoC dehydratase</fullName>
    </submittedName>
</protein>
<dbReference type="Proteomes" id="UP000198647">
    <property type="component" value="Unassembled WGS sequence"/>
</dbReference>
<dbReference type="InterPro" id="IPR029069">
    <property type="entry name" value="HotDog_dom_sf"/>
</dbReference>
<dbReference type="RefSeq" id="WP_076569719.1">
    <property type="nucleotide sequence ID" value="NZ_FNOS01000002.1"/>
</dbReference>
<evidence type="ECO:0000313" key="2">
    <source>
        <dbReference type="Proteomes" id="UP000198647"/>
    </source>
</evidence>
<comment type="caution">
    <text evidence="1">The sequence shown here is derived from an EMBL/GenBank/DDBJ whole genome shotgun (WGS) entry which is preliminary data.</text>
</comment>
<proteinExistence type="predicted"/>